<comment type="caution">
    <text evidence="2">The sequence shown here is derived from an EMBL/GenBank/DDBJ whole genome shotgun (WGS) entry which is preliminary data.</text>
</comment>
<sequence>MWSPSGAWRCTTRHRAVREGGDRGHRHARDPTGAARPARHRAHPRHPTAGHRGRRQELPAHPRPRHPLRSGRTAELRQLSAQAKKFGPLWERAEVLDALPRCYAVHPRNLRAAHSHPPRSWAGRNTQEQSEAASGSGHASRAASEETPWEKPAEHARLTLRAPSDPRVSLTSQQLSPAQSGPPSDGRGGGLSPALRSGQSLTGVPTGTGLTGAFTICTRQAHSLITSGMLQALHSHH</sequence>
<reference evidence="2 3" key="1">
    <citation type="submission" date="2023-07" db="EMBL/GenBank/DDBJ databases">
        <title>Comparative genomics of wheat-associated soil bacteria to identify genetic determinants of phenazine resistance.</title>
        <authorList>
            <person name="Mouncey N."/>
        </authorList>
    </citation>
    <scope>NUCLEOTIDE SEQUENCE [LARGE SCALE GENOMIC DNA]</scope>
    <source>
        <strain evidence="2 3">B2I6</strain>
    </source>
</reference>
<feature type="compositionally biased region" description="Low complexity" evidence="1">
    <location>
        <begin position="128"/>
        <end position="146"/>
    </location>
</feature>
<evidence type="ECO:0000256" key="1">
    <source>
        <dbReference type="SAM" id="MobiDB-lite"/>
    </source>
</evidence>
<keyword evidence="3" id="KW-1185">Reference proteome</keyword>
<evidence type="ECO:0000313" key="3">
    <source>
        <dbReference type="Proteomes" id="UP001230654"/>
    </source>
</evidence>
<feature type="compositionally biased region" description="Polar residues" evidence="1">
    <location>
        <begin position="169"/>
        <end position="182"/>
    </location>
</feature>
<protein>
    <submittedName>
        <fullName evidence="2">Uncharacterized protein</fullName>
    </submittedName>
</protein>
<feature type="region of interest" description="Disordered" evidence="1">
    <location>
        <begin position="1"/>
        <end position="73"/>
    </location>
</feature>
<proteinExistence type="predicted"/>
<dbReference type="Proteomes" id="UP001230654">
    <property type="component" value="Unassembled WGS sequence"/>
</dbReference>
<evidence type="ECO:0000313" key="2">
    <source>
        <dbReference type="EMBL" id="MDQ0578098.1"/>
    </source>
</evidence>
<gene>
    <name evidence="2" type="ORF">QF030_000276</name>
</gene>
<feature type="compositionally biased region" description="Basic and acidic residues" evidence="1">
    <location>
        <begin position="148"/>
        <end position="157"/>
    </location>
</feature>
<accession>A0ABU0NH03</accession>
<name>A0ABU0NH03_STRRH</name>
<dbReference type="EMBL" id="JAUSWV010000001">
    <property type="protein sequence ID" value="MDQ0578098.1"/>
    <property type="molecule type" value="Genomic_DNA"/>
</dbReference>
<organism evidence="2 3">
    <name type="scientific">Streptomyces rishiriensis</name>
    <dbReference type="NCBI Taxonomy" id="68264"/>
    <lineage>
        <taxon>Bacteria</taxon>
        <taxon>Bacillati</taxon>
        <taxon>Actinomycetota</taxon>
        <taxon>Actinomycetes</taxon>
        <taxon>Kitasatosporales</taxon>
        <taxon>Streptomycetaceae</taxon>
        <taxon>Streptomyces</taxon>
    </lineage>
</organism>
<feature type="region of interest" description="Disordered" evidence="1">
    <location>
        <begin position="113"/>
        <end position="204"/>
    </location>
</feature>
<feature type="compositionally biased region" description="Basic residues" evidence="1">
    <location>
        <begin position="37"/>
        <end position="54"/>
    </location>
</feature>